<dbReference type="InterPro" id="IPR001279">
    <property type="entry name" value="Metallo-B-lactamas"/>
</dbReference>
<dbReference type="InterPro" id="IPR036866">
    <property type="entry name" value="RibonucZ/Hydroxyglut_hydro"/>
</dbReference>
<dbReference type="Pfam" id="PF21221">
    <property type="entry name" value="B_lactamase-like_C"/>
    <property type="match status" value="1"/>
</dbReference>
<dbReference type="EMBL" id="JAVRIE010000001">
    <property type="protein sequence ID" value="MDT0581723.1"/>
    <property type="molecule type" value="Genomic_DNA"/>
</dbReference>
<proteinExistence type="predicted"/>
<gene>
    <name evidence="2" type="ORF">RM544_04160</name>
</gene>
<evidence type="ECO:0000313" key="3">
    <source>
        <dbReference type="Proteomes" id="UP001249020"/>
    </source>
</evidence>
<dbReference type="Gene3D" id="3.60.15.10">
    <property type="entry name" value="Ribonuclease Z/Hydroxyacylglutathione hydrolase-like"/>
    <property type="match status" value="1"/>
</dbReference>
<organism evidence="2 3">
    <name type="scientific">Brumicola blandensis</name>
    <dbReference type="NCBI Taxonomy" id="3075611"/>
    <lineage>
        <taxon>Bacteria</taxon>
        <taxon>Pseudomonadati</taxon>
        <taxon>Pseudomonadota</taxon>
        <taxon>Gammaproteobacteria</taxon>
        <taxon>Alteromonadales</taxon>
        <taxon>Alteromonadaceae</taxon>
        <taxon>Brumicola</taxon>
    </lineage>
</organism>
<dbReference type="InterPro" id="IPR050662">
    <property type="entry name" value="Sec-metab_biosynth-thioest"/>
</dbReference>
<sequence length="340" mass="38860">MSVSFIDAPIPDDGNLQSVAEGIYWLRMPLPFDLDHINLYLLDDGDHYALIDTGIGTTRVEELWETLLAKLDKGISKVIVTHMHPDHIGMAGYLVEKFRVPLYMSHSEYFVGRALSAGSRGASDWQDDEYLRRCGMSSEYISTASENRKKNKGVGQVIRPIPLQFERLQEGDVLRLGDDNWQVIIGRGHSPEHVCLYNEKREILISGDHVLPGISPNIGVYSTEPNANSLLQYLTTLPQFLNLAENTLVLPSHKQPFHGLHTRVEELLVHHQVHLQNLRQFCRDEKTVEECLPVLFKRELNPHNLFFAIAEALSHLNYLYFADEFSRTVDEQGRFVFKIK</sequence>
<dbReference type="SMART" id="SM00849">
    <property type="entry name" value="Lactamase_B"/>
    <property type="match status" value="1"/>
</dbReference>
<dbReference type="PANTHER" id="PTHR23131">
    <property type="entry name" value="ENDORIBONUCLEASE LACTB2"/>
    <property type="match status" value="1"/>
</dbReference>
<feature type="domain" description="Metallo-beta-lactamase" evidence="1">
    <location>
        <begin position="36"/>
        <end position="253"/>
    </location>
</feature>
<comment type="caution">
    <text evidence="2">The sequence shown here is derived from an EMBL/GenBank/DDBJ whole genome shotgun (WGS) entry which is preliminary data.</text>
</comment>
<dbReference type="SUPFAM" id="SSF56281">
    <property type="entry name" value="Metallo-hydrolase/oxidoreductase"/>
    <property type="match status" value="1"/>
</dbReference>
<dbReference type="AlphaFoldDB" id="A0AAW8R0H8"/>
<dbReference type="PANTHER" id="PTHR23131:SF4">
    <property type="entry name" value="METALLO-BETA-LACTAMASE SUPERFAMILY POTEIN"/>
    <property type="match status" value="1"/>
</dbReference>
<evidence type="ECO:0000313" key="2">
    <source>
        <dbReference type="EMBL" id="MDT0581723.1"/>
    </source>
</evidence>
<dbReference type="Proteomes" id="UP001249020">
    <property type="component" value="Unassembled WGS sequence"/>
</dbReference>
<reference evidence="2 3" key="1">
    <citation type="submission" date="2023-09" db="EMBL/GenBank/DDBJ databases">
        <authorList>
            <person name="Rey-Velasco X."/>
        </authorList>
    </citation>
    <scope>NUCLEOTIDE SEQUENCE [LARGE SCALE GENOMIC DNA]</scope>
    <source>
        <strain evidence="2 3">W409</strain>
    </source>
</reference>
<dbReference type="InterPro" id="IPR036388">
    <property type="entry name" value="WH-like_DNA-bd_sf"/>
</dbReference>
<dbReference type="InterPro" id="IPR048933">
    <property type="entry name" value="B_lactamase-like_C"/>
</dbReference>
<keyword evidence="3" id="KW-1185">Reference proteome</keyword>
<accession>A0AAW8R0H8</accession>
<dbReference type="Pfam" id="PF00753">
    <property type="entry name" value="Lactamase_B"/>
    <property type="match status" value="1"/>
</dbReference>
<dbReference type="Gene3D" id="1.10.10.10">
    <property type="entry name" value="Winged helix-like DNA-binding domain superfamily/Winged helix DNA-binding domain"/>
    <property type="match status" value="1"/>
</dbReference>
<evidence type="ECO:0000259" key="1">
    <source>
        <dbReference type="SMART" id="SM00849"/>
    </source>
</evidence>
<dbReference type="RefSeq" id="WP_311360500.1">
    <property type="nucleotide sequence ID" value="NZ_JAVRIE010000001.1"/>
</dbReference>
<name>A0AAW8R0H8_9ALTE</name>
<protein>
    <submittedName>
        <fullName evidence="2">MBL fold metallo-hydrolase</fullName>
    </submittedName>
</protein>